<dbReference type="Pfam" id="PF00046">
    <property type="entry name" value="Homeodomain"/>
    <property type="match status" value="1"/>
</dbReference>
<feature type="region of interest" description="Disordered" evidence="4">
    <location>
        <begin position="104"/>
        <end position="171"/>
    </location>
</feature>
<dbReference type="STRING" id="99883.ENSTNIP00000007868"/>
<evidence type="ECO:0000259" key="5">
    <source>
        <dbReference type="SMART" id="SM00389"/>
    </source>
</evidence>
<dbReference type="PANTHER" id="PTHR24340">
    <property type="entry name" value="HOMEOBOX PROTEIN NKX"/>
    <property type="match status" value="1"/>
</dbReference>
<dbReference type="KEGG" id="tng:GSTEN00009211G001"/>
<evidence type="ECO:0000256" key="4">
    <source>
        <dbReference type="SAM" id="MobiDB-lite"/>
    </source>
</evidence>
<dbReference type="OrthoDB" id="6159439at2759"/>
<keyword evidence="3" id="KW-0539">Nucleus</keyword>
<evidence type="ECO:0000256" key="2">
    <source>
        <dbReference type="ARBA" id="ARBA00004123"/>
    </source>
</evidence>
<feature type="domain" description="Homeobox" evidence="5">
    <location>
        <begin position="172"/>
        <end position="228"/>
    </location>
</feature>
<dbReference type="InterPro" id="IPR001356">
    <property type="entry name" value="HD"/>
</dbReference>
<dbReference type="Gene3D" id="1.10.10.60">
    <property type="entry name" value="Homeodomain-like"/>
    <property type="match status" value="1"/>
</dbReference>
<dbReference type="OMA" id="AVTHEYP"/>
<feature type="compositionally biased region" description="Basic and acidic residues" evidence="4">
    <location>
        <begin position="104"/>
        <end position="113"/>
    </location>
</feature>
<keyword evidence="3" id="KW-0371">Homeobox</keyword>
<dbReference type="HOGENOM" id="CLU_662156_0_0_1"/>
<sequence>MADWKTHLNYNYNSAYLAYVFQPGQNGGNLCESEERDFSSNNVGATQTYYTTTGETQVESPPRTPEQHVPNGQNHYQGPGVLYISATQTDRFLLTGSRQTVHAERTLETKRAASDSTSDSETYISPDHYQESNDKGAIGSEDVTSSFTEEPGSGCTHSPQSATKNRSTTNAKAKARTAFSESQMNVLVHKFSVQRYLPPAEMKNLAEVTGLTYKQNRRMKLRRHQKDTSWVSERYTINNGTSVQGTVYNIPPYSTSVSIYFKIVVYTMMFGQVFSGTLYYRLEDNLKHGSMIFIFFFQYQGESQHRMDASFKNTPQNVAFYMATMAPGSTGYPSWTTVPCQTAVPIRTQQLDWPTNPHVFNVAGFANDQCTSFESKNGEAIDRS</sequence>
<dbReference type="SUPFAM" id="SSF46689">
    <property type="entry name" value="Homeodomain-like"/>
    <property type="match status" value="1"/>
</dbReference>
<evidence type="ECO:0000313" key="8">
    <source>
        <dbReference type="Proteomes" id="UP000007303"/>
    </source>
</evidence>
<organism evidence="6">
    <name type="scientific">Tetraodon nigroviridis</name>
    <name type="common">Spotted green pufferfish</name>
    <name type="synonym">Chelonodon nigroviridis</name>
    <dbReference type="NCBI Taxonomy" id="99883"/>
    <lineage>
        <taxon>Eukaryota</taxon>
        <taxon>Metazoa</taxon>
        <taxon>Chordata</taxon>
        <taxon>Craniata</taxon>
        <taxon>Vertebrata</taxon>
        <taxon>Euteleostomi</taxon>
        <taxon>Actinopterygii</taxon>
        <taxon>Neopterygii</taxon>
        <taxon>Teleostei</taxon>
        <taxon>Neoteleostei</taxon>
        <taxon>Acanthomorphata</taxon>
        <taxon>Eupercaria</taxon>
        <taxon>Tetraodontiformes</taxon>
        <taxon>Tetradontoidea</taxon>
        <taxon>Tetraodontidae</taxon>
        <taxon>Tetraodon</taxon>
    </lineage>
</organism>
<name>Q4T0P6_TETNG</name>
<dbReference type="AlphaFoldDB" id="Q4T0P6"/>
<reference evidence="7" key="3">
    <citation type="submission" date="2025-05" db="UniProtKB">
        <authorList>
            <consortium name="Ensembl"/>
        </authorList>
    </citation>
    <scope>IDENTIFICATION</scope>
</reference>
<dbReference type="GO" id="GO:0030154">
    <property type="term" value="P:cell differentiation"/>
    <property type="evidence" value="ECO:0007669"/>
    <property type="project" value="TreeGrafter"/>
</dbReference>
<comment type="function">
    <text evidence="1">Sequence-specific transcription factor which is part of a developmental regulatory system that provides cells with specific positional identities on the anterior-posterior axis.</text>
</comment>
<protein>
    <submittedName>
        <fullName evidence="6">(spotted green pufferfish) hypothetical protein</fullName>
    </submittedName>
</protein>
<evidence type="ECO:0000313" key="6">
    <source>
        <dbReference type="EMBL" id="CAF93536.1"/>
    </source>
</evidence>
<feature type="compositionally biased region" description="Polar residues" evidence="4">
    <location>
        <begin position="155"/>
        <end position="171"/>
    </location>
</feature>
<comment type="subcellular location">
    <subcellularLocation>
        <location evidence="2 3">Nucleus</location>
    </subcellularLocation>
</comment>
<dbReference type="InterPro" id="IPR050394">
    <property type="entry name" value="Homeobox_NK-like"/>
</dbReference>
<reference evidence="6" key="2">
    <citation type="submission" date="2004-02" db="EMBL/GenBank/DDBJ databases">
        <authorList>
            <consortium name="Genoscope"/>
            <consortium name="Whitehead Institute Centre for Genome Research"/>
        </authorList>
    </citation>
    <scope>NUCLEOTIDE SEQUENCE</scope>
</reference>
<keyword evidence="8" id="KW-1185">Reference proteome</keyword>
<evidence type="ECO:0000313" key="7">
    <source>
        <dbReference type="Ensembl" id="ENSTNIP00000007868.1"/>
    </source>
</evidence>
<gene>
    <name evidence="6" type="ORF">GSTENG00009211001</name>
</gene>
<dbReference type="SMART" id="SM00389">
    <property type="entry name" value="HOX"/>
    <property type="match status" value="1"/>
</dbReference>
<dbReference type="EMBL" id="CAAE01010900">
    <property type="protein sequence ID" value="CAF93536.1"/>
    <property type="molecule type" value="Genomic_DNA"/>
</dbReference>
<evidence type="ECO:0000256" key="3">
    <source>
        <dbReference type="RuleBase" id="RU000682"/>
    </source>
</evidence>
<evidence type="ECO:0000256" key="1">
    <source>
        <dbReference type="ARBA" id="ARBA00003263"/>
    </source>
</evidence>
<dbReference type="CDD" id="cd00086">
    <property type="entry name" value="homeodomain"/>
    <property type="match status" value="1"/>
</dbReference>
<reference evidence="6 8" key="1">
    <citation type="journal article" date="2004" name="Nature">
        <title>Genome duplication in the teleost fish Tetraodon nigroviridis reveals the early vertebrate proto-karyotype.</title>
        <authorList>
            <person name="Jaillon O."/>
            <person name="Aury J.-M."/>
            <person name="Brunet F."/>
            <person name="Petit J.-L."/>
            <person name="Stange-Thomann N."/>
            <person name="Mauceli E."/>
            <person name="Bouneau L."/>
            <person name="Fischer C."/>
            <person name="Ozouf-Costaz C."/>
            <person name="Bernot A."/>
            <person name="Nicaud S."/>
            <person name="Jaffe D."/>
            <person name="Fisher S."/>
            <person name="Lutfalla G."/>
            <person name="Dossat C."/>
            <person name="Segurens B."/>
            <person name="Dasilva C."/>
            <person name="Salanoubat M."/>
            <person name="Levy M."/>
            <person name="Boudet N."/>
            <person name="Castellano S."/>
            <person name="Anthouard V."/>
            <person name="Jubin C."/>
            <person name="Castelli V."/>
            <person name="Katinka M."/>
            <person name="Vacherie B."/>
            <person name="Biemont C."/>
            <person name="Skalli Z."/>
            <person name="Cattolico L."/>
            <person name="Poulain J."/>
            <person name="De Berardinis V."/>
            <person name="Cruaud C."/>
            <person name="Duprat S."/>
            <person name="Brottier P."/>
            <person name="Coutanceau J.-P."/>
            <person name="Gouzy J."/>
            <person name="Parra G."/>
            <person name="Lardier G."/>
            <person name="Chapple C."/>
            <person name="McKernan K.J."/>
            <person name="McEwan P."/>
            <person name="Bosak S."/>
            <person name="Kellis M."/>
            <person name="Volff J.-N."/>
            <person name="Guigo R."/>
            <person name="Zody M.C."/>
            <person name="Mesirov J."/>
            <person name="Lindblad-Toh K."/>
            <person name="Birren B."/>
            <person name="Nusbaum C."/>
            <person name="Kahn D."/>
            <person name="Robinson-Rechavi M."/>
            <person name="Laudet V."/>
            <person name="Schachter V."/>
            <person name="Quetier F."/>
            <person name="Saurin W."/>
            <person name="Scarpelli C."/>
            <person name="Wincker P."/>
            <person name="Lander E.S."/>
            <person name="Weissenbach J."/>
            <person name="Roest Crollius H."/>
        </authorList>
    </citation>
    <scope>NUCLEOTIDE SEQUENCE [LARGE SCALE GENOMIC DNA]</scope>
</reference>
<proteinExistence type="predicted"/>
<dbReference type="GO" id="GO:0005634">
    <property type="term" value="C:nucleus"/>
    <property type="evidence" value="ECO:0007669"/>
    <property type="project" value="UniProtKB-SubCell"/>
</dbReference>
<dbReference type="InterPro" id="IPR009057">
    <property type="entry name" value="Homeodomain-like_sf"/>
</dbReference>
<dbReference type="Proteomes" id="UP000007303">
    <property type="component" value="Unassembled WGS sequence"/>
</dbReference>
<dbReference type="GO" id="GO:0000981">
    <property type="term" value="F:DNA-binding transcription factor activity, RNA polymerase II-specific"/>
    <property type="evidence" value="ECO:0007669"/>
    <property type="project" value="TreeGrafter"/>
</dbReference>
<feature type="compositionally biased region" description="Polar residues" evidence="4">
    <location>
        <begin position="114"/>
        <end position="123"/>
    </location>
</feature>
<dbReference type="Ensembl" id="ENSTNIT00000008029.1">
    <property type="protein sequence ID" value="ENSTNIP00000007868.1"/>
    <property type="gene ID" value="ENSTNIG00000005192.1"/>
</dbReference>
<dbReference type="GeneTree" id="ENSGT00520000059940"/>
<keyword evidence="3" id="KW-0238">DNA-binding</keyword>
<dbReference type="GO" id="GO:0000978">
    <property type="term" value="F:RNA polymerase II cis-regulatory region sequence-specific DNA binding"/>
    <property type="evidence" value="ECO:0007669"/>
    <property type="project" value="TreeGrafter"/>
</dbReference>
<feature type="region of interest" description="Disordered" evidence="4">
    <location>
        <begin position="53"/>
        <end position="79"/>
    </location>
</feature>
<accession>Q4T0P6</accession>